<dbReference type="InterPro" id="IPR036291">
    <property type="entry name" value="NAD(P)-bd_dom_sf"/>
</dbReference>
<dbReference type="InterPro" id="IPR001173">
    <property type="entry name" value="Glyco_trans_2-like"/>
</dbReference>
<evidence type="ECO:0000313" key="4">
    <source>
        <dbReference type="Proteomes" id="UP000076532"/>
    </source>
</evidence>
<protein>
    <submittedName>
        <fullName evidence="3">Glycosyltransferase family 2 protein</fullName>
    </submittedName>
</protein>
<dbReference type="EMBL" id="KV417484">
    <property type="protein sequence ID" value="KZP32916.1"/>
    <property type="molecule type" value="Genomic_DNA"/>
</dbReference>
<dbReference type="Gene3D" id="3.90.550.10">
    <property type="entry name" value="Spore Coat Polysaccharide Biosynthesis Protein SpsA, Chain A"/>
    <property type="match status" value="1"/>
</dbReference>
<dbReference type="InterPro" id="IPR050177">
    <property type="entry name" value="Lipid_A_modif_metabolic_enz"/>
</dbReference>
<evidence type="ECO:0000313" key="3">
    <source>
        <dbReference type="EMBL" id="KZP32916.1"/>
    </source>
</evidence>
<dbReference type="SUPFAM" id="SSF53448">
    <property type="entry name" value="Nucleotide-diphospho-sugar transferases"/>
    <property type="match status" value="1"/>
</dbReference>
<dbReference type="AlphaFoldDB" id="A0A166VNP9"/>
<dbReference type="Pfam" id="PF01370">
    <property type="entry name" value="Epimerase"/>
    <property type="match status" value="1"/>
</dbReference>
<reference evidence="3 4" key="1">
    <citation type="journal article" date="2016" name="Mol. Biol. Evol.">
        <title>Comparative Genomics of Early-Diverging Mushroom-Forming Fungi Provides Insights into the Origins of Lignocellulose Decay Capabilities.</title>
        <authorList>
            <person name="Nagy L.G."/>
            <person name="Riley R."/>
            <person name="Tritt A."/>
            <person name="Adam C."/>
            <person name="Daum C."/>
            <person name="Floudas D."/>
            <person name="Sun H."/>
            <person name="Yadav J.S."/>
            <person name="Pangilinan J."/>
            <person name="Larsson K.H."/>
            <person name="Matsuura K."/>
            <person name="Barry K."/>
            <person name="Labutti K."/>
            <person name="Kuo R."/>
            <person name="Ohm R.A."/>
            <person name="Bhattacharya S.S."/>
            <person name="Shirouzu T."/>
            <person name="Yoshinaga Y."/>
            <person name="Martin F.M."/>
            <person name="Grigoriev I.V."/>
            <person name="Hibbett D.S."/>
        </authorList>
    </citation>
    <scope>NUCLEOTIDE SEQUENCE [LARGE SCALE GENOMIC DNA]</scope>
    <source>
        <strain evidence="3 4">CBS 109695</strain>
    </source>
</reference>
<gene>
    <name evidence="3" type="ORF">FIBSPDRAFT_774123</name>
</gene>
<dbReference type="CDD" id="cd00761">
    <property type="entry name" value="Glyco_tranf_GTA_type"/>
    <property type="match status" value="1"/>
</dbReference>
<dbReference type="InterPro" id="IPR029044">
    <property type="entry name" value="Nucleotide-diphossugar_trans"/>
</dbReference>
<feature type="domain" description="Glycosyltransferase 2-like" evidence="1">
    <location>
        <begin position="603"/>
        <end position="692"/>
    </location>
</feature>
<proteinExistence type="predicted"/>
<evidence type="ECO:0000259" key="1">
    <source>
        <dbReference type="Pfam" id="PF00535"/>
    </source>
</evidence>
<dbReference type="Proteomes" id="UP000076532">
    <property type="component" value="Unassembled WGS sequence"/>
</dbReference>
<organism evidence="3 4">
    <name type="scientific">Athelia psychrophila</name>
    <dbReference type="NCBI Taxonomy" id="1759441"/>
    <lineage>
        <taxon>Eukaryota</taxon>
        <taxon>Fungi</taxon>
        <taxon>Dikarya</taxon>
        <taxon>Basidiomycota</taxon>
        <taxon>Agaricomycotina</taxon>
        <taxon>Agaricomycetes</taxon>
        <taxon>Agaricomycetidae</taxon>
        <taxon>Atheliales</taxon>
        <taxon>Atheliaceae</taxon>
        <taxon>Athelia</taxon>
    </lineage>
</organism>
<evidence type="ECO:0000259" key="2">
    <source>
        <dbReference type="Pfam" id="PF01370"/>
    </source>
</evidence>
<accession>A0A166VNP9</accession>
<dbReference type="SUPFAM" id="SSF51735">
    <property type="entry name" value="NAD(P)-binding Rossmann-fold domains"/>
    <property type="match status" value="1"/>
</dbReference>
<keyword evidence="4" id="KW-1185">Reference proteome</keyword>
<sequence length="972" mass="108585">MGYQIRVVDISPKSYFAHPAPMEELVGDLCDIAVCRRAVDGVTTVLHFAAVMGGMGTIHESNELAIYRSNHGMLLNLLVACAEAGVKSFFLASSACVYPDHPQTPNAQDVTLRERDVWSGGPPAPQGLYGLEKLSAENLLRMYSSVDGLDIRIARFHNVYGPRGAWRQGREKVPAALLRKAIAAKLLGDQGTMEIWGDGSQRRSFLWIDDAVNAVALLLGSECREPVSVGSDHAVSVKDLARITMLTAGGDPSSLSLQLDTGKPRGVTSRDANTDFIHDQLGWVPSTSLEDGMTKTAKWIEAEMLKIIGPLNVEERSSALKSFQTSHVVELATTFAVLLPITSRFTRQPGDCLENLSKFADSLLKTTWRDTQSLSAQFRYRVYLVVDHDDSFLEQSKAETLLREKGIRDITTLICSQPRGHVCALWRESAERAWRDGCDYLVLMGDGVELLDEGWMRNVHSEFASIATAEDVTHGIGCVAFTDTTFPGMPTFPVIHRTHMDIFNGKVIPDIFINQGGDPYLFQLYRRFCASRMIPSRLQNTVGGSEDARYEKHTVDWTFEVLDKGTARLEAWLGPQARRRLTLDIIVPSYRVQLLHLDHILQLKPSPTCSVMFIIIIDDPKSPNVTLLEKNYGHRPDVRIRVNKMNLGASQSRNRGLRESSAEWVHSLDDDVIPNPDLLVEGEKVIRAHPNAAGFVGNTQFPLCENITSTAIRFAGVTYFWDIATKIEQDIPWGVTANLMFRRNVRDGITYDLAFPKTGGGEDIDFCLRKRDFTVGSGGEGFWAAPRVVATHPWWHHGQRSYWRFFWWSKGDGALIKMYPEHTYLCGAPNSGEMLLSSMVFMVLTVVFGAITNDWRPSFVALKMIVTVVVASVLCDIYRHVWLNPERVKDMKTTVHGLGWIFAMAEGTIIRMVSELGRVVGVIERKEFGHLGRRFDWFAGRVGTGPRDEERAKCRETLVVCVLILALLLARA</sequence>
<name>A0A166VNP9_9AGAM</name>
<dbReference type="OrthoDB" id="331544at2759"/>
<dbReference type="InterPro" id="IPR001509">
    <property type="entry name" value="Epimerase_deHydtase"/>
</dbReference>
<feature type="domain" description="NAD-dependent epimerase/dehydratase" evidence="2">
    <location>
        <begin position="23"/>
        <end position="221"/>
    </location>
</feature>
<dbReference type="PANTHER" id="PTHR43245">
    <property type="entry name" value="BIFUNCTIONAL POLYMYXIN RESISTANCE PROTEIN ARNA"/>
    <property type="match status" value="1"/>
</dbReference>
<dbReference type="Gene3D" id="3.40.50.720">
    <property type="entry name" value="NAD(P)-binding Rossmann-like Domain"/>
    <property type="match status" value="1"/>
</dbReference>
<dbReference type="STRING" id="436010.A0A166VNP9"/>
<dbReference type="Pfam" id="PF00535">
    <property type="entry name" value="Glycos_transf_2"/>
    <property type="match status" value="1"/>
</dbReference>
<dbReference type="Gene3D" id="3.90.25.10">
    <property type="entry name" value="UDP-galactose 4-epimerase, domain 1"/>
    <property type="match status" value="1"/>
</dbReference>